<dbReference type="GO" id="GO:0005524">
    <property type="term" value="F:ATP binding"/>
    <property type="evidence" value="ECO:0007669"/>
    <property type="project" value="UniProtKB-KW"/>
</dbReference>
<comment type="caution">
    <text evidence="8">The sequence shown here is derived from an EMBL/GenBank/DDBJ whole genome shotgun (WGS) entry which is preliminary data.</text>
</comment>
<dbReference type="Pfam" id="PF08264">
    <property type="entry name" value="Anticodon_1"/>
    <property type="match status" value="1"/>
</dbReference>
<sequence>MVRVMAPFTPFITETMYQNLRRVLKPGTLGQGDTSSVHYLMVPQPMKKLICPEIETCVGILQNVVELGRYIRDKVNNPMKYPLPEVVVIHKDQQILDDVLRLEKYIKEELNVKTVTTSTDKQKYGVALRADMNFKLLGARLKGDVKKVQQKVAELTDVEIQEMLQAGSINILGHTIDASELNVKYSFSGEKAEELSSKYEAHADANVLILLDITPSQDMLDEGMAREVINRMQKLRKKANLVPTDEVTVWYEVKDGDLARIITSFTEYIETATKTPCKPLSEKNSTDVIIEEVADVKKTDLKLVITRGFCAGWAMTASTVESEVPAAQGGLTCPWIDLEKTSVKNLVGKTIVVTSAPNKVPVGTSAVKPYSRFVNVEGNGKKASVLLENPCGDGIMTVPIFVKFVMNVLGLKSKPRLFTDPEKKKELQLNGTSLTKLQGSTVYV</sequence>
<dbReference type="AlphaFoldDB" id="A0A423TKA4"/>
<dbReference type="GO" id="GO:0006428">
    <property type="term" value="P:isoleucyl-tRNA aminoacylation"/>
    <property type="evidence" value="ECO:0007669"/>
    <property type="project" value="TreeGrafter"/>
</dbReference>
<keyword evidence="2" id="KW-0547">Nucleotide-binding</keyword>
<keyword evidence="9" id="KW-1185">Reference proteome</keyword>
<dbReference type="SUPFAM" id="SSF47323">
    <property type="entry name" value="Anticodon-binding domain of a subclass of class I aminoacyl-tRNA synthetases"/>
    <property type="match status" value="1"/>
</dbReference>
<feature type="domain" description="Isoleucine--tRNA ligase cytoplasmic ubiquitin-like" evidence="7">
    <location>
        <begin position="369"/>
        <end position="444"/>
    </location>
</feature>
<accession>A0A423TKA4</accession>
<feature type="domain" description="Methionyl/Valyl/Leucyl/Isoleucyl-tRNA synthetase anticodon-binding" evidence="6">
    <location>
        <begin position="2"/>
        <end position="84"/>
    </location>
</feature>
<evidence type="ECO:0000313" key="9">
    <source>
        <dbReference type="Proteomes" id="UP000283509"/>
    </source>
</evidence>
<dbReference type="InterPro" id="IPR023586">
    <property type="entry name" value="Ile-tRNA-ligase_type2"/>
</dbReference>
<dbReference type="PANTHER" id="PTHR42780">
    <property type="entry name" value="SOLEUCYL-TRNA SYNTHETASE"/>
    <property type="match status" value="1"/>
</dbReference>
<reference evidence="8 9" key="2">
    <citation type="submission" date="2019-01" db="EMBL/GenBank/DDBJ databases">
        <title>The decoding of complex shrimp genome reveals the adaptation for benthos swimmer, frequently molting mechanism and breeding impact on genome.</title>
        <authorList>
            <person name="Sun Y."/>
            <person name="Gao Y."/>
            <person name="Yu Y."/>
        </authorList>
    </citation>
    <scope>NUCLEOTIDE SEQUENCE [LARGE SCALE GENOMIC DNA]</scope>
    <source>
        <tissue evidence="8">Muscle</tissue>
    </source>
</reference>
<dbReference type="STRING" id="6689.A0A423TKA4"/>
<dbReference type="PANTHER" id="PTHR42780:SF1">
    <property type="entry name" value="ISOLEUCINE--TRNA LIGASE, CYTOPLASMIC"/>
    <property type="match status" value="1"/>
</dbReference>
<dbReference type="OrthoDB" id="1706657at2759"/>
<dbReference type="InterPro" id="IPR013155">
    <property type="entry name" value="M/V/L/I-tRNA-synth_anticd-bd"/>
</dbReference>
<keyword evidence="4" id="KW-0648">Protein biosynthesis</keyword>
<keyword evidence="5" id="KW-0030">Aminoacyl-tRNA synthetase</keyword>
<dbReference type="Proteomes" id="UP000283509">
    <property type="component" value="Unassembled WGS sequence"/>
</dbReference>
<organism evidence="8 9">
    <name type="scientific">Penaeus vannamei</name>
    <name type="common">Whiteleg shrimp</name>
    <name type="synonym">Litopenaeus vannamei</name>
    <dbReference type="NCBI Taxonomy" id="6689"/>
    <lineage>
        <taxon>Eukaryota</taxon>
        <taxon>Metazoa</taxon>
        <taxon>Ecdysozoa</taxon>
        <taxon>Arthropoda</taxon>
        <taxon>Crustacea</taxon>
        <taxon>Multicrustacea</taxon>
        <taxon>Malacostraca</taxon>
        <taxon>Eumalacostraca</taxon>
        <taxon>Eucarida</taxon>
        <taxon>Decapoda</taxon>
        <taxon>Dendrobranchiata</taxon>
        <taxon>Penaeoidea</taxon>
        <taxon>Penaeidae</taxon>
        <taxon>Penaeus</taxon>
    </lineage>
</organism>
<keyword evidence="3" id="KW-0067">ATP-binding</keyword>
<keyword evidence="1" id="KW-0436">Ligase</keyword>
<evidence type="ECO:0000256" key="5">
    <source>
        <dbReference type="ARBA" id="ARBA00023146"/>
    </source>
</evidence>
<evidence type="ECO:0000256" key="2">
    <source>
        <dbReference type="ARBA" id="ARBA00022741"/>
    </source>
</evidence>
<dbReference type="InterPro" id="IPR009080">
    <property type="entry name" value="tRNAsynth_Ia_anticodon-bd"/>
</dbReference>
<evidence type="ECO:0000259" key="7">
    <source>
        <dbReference type="Pfam" id="PF23567"/>
    </source>
</evidence>
<protein>
    <submittedName>
        <fullName evidence="8">Uncharacterized protein</fullName>
    </submittedName>
</protein>
<dbReference type="InterPro" id="IPR057033">
    <property type="entry name" value="Ubiquitin_IARS1"/>
</dbReference>
<dbReference type="Pfam" id="PF19302">
    <property type="entry name" value="DUF5915"/>
    <property type="match status" value="1"/>
</dbReference>
<proteinExistence type="predicted"/>
<gene>
    <name evidence="8" type="ORF">C7M84_004558</name>
</gene>
<dbReference type="GO" id="GO:0004822">
    <property type="term" value="F:isoleucine-tRNA ligase activity"/>
    <property type="evidence" value="ECO:0007669"/>
    <property type="project" value="InterPro"/>
</dbReference>
<evidence type="ECO:0000256" key="4">
    <source>
        <dbReference type="ARBA" id="ARBA00022917"/>
    </source>
</evidence>
<name>A0A423TKA4_PENVA</name>
<evidence type="ECO:0000259" key="6">
    <source>
        <dbReference type="Pfam" id="PF08264"/>
    </source>
</evidence>
<evidence type="ECO:0000256" key="3">
    <source>
        <dbReference type="ARBA" id="ARBA00022840"/>
    </source>
</evidence>
<evidence type="ECO:0000313" key="8">
    <source>
        <dbReference type="EMBL" id="ROT76837.1"/>
    </source>
</evidence>
<dbReference type="Pfam" id="PF23567">
    <property type="entry name" value="Ubiquitin_IARS1"/>
    <property type="match status" value="1"/>
</dbReference>
<reference evidence="8 9" key="1">
    <citation type="submission" date="2018-04" db="EMBL/GenBank/DDBJ databases">
        <authorList>
            <person name="Zhang X."/>
            <person name="Yuan J."/>
            <person name="Li F."/>
            <person name="Xiang J."/>
        </authorList>
    </citation>
    <scope>NUCLEOTIDE SEQUENCE [LARGE SCALE GENOMIC DNA]</scope>
    <source>
        <tissue evidence="8">Muscle</tissue>
    </source>
</reference>
<evidence type="ECO:0000256" key="1">
    <source>
        <dbReference type="ARBA" id="ARBA00022598"/>
    </source>
</evidence>
<dbReference type="EMBL" id="QCYY01001605">
    <property type="protein sequence ID" value="ROT76837.1"/>
    <property type="molecule type" value="Genomic_DNA"/>
</dbReference>
<dbReference type="Gene3D" id="1.10.730.10">
    <property type="entry name" value="Isoleucyl-tRNA Synthetase, Domain 1"/>
    <property type="match status" value="1"/>
</dbReference>